<evidence type="ECO:0000313" key="2">
    <source>
        <dbReference type="Proteomes" id="UP000184038"/>
    </source>
</evidence>
<dbReference type="Pfam" id="PF12663">
    <property type="entry name" value="DUF3788"/>
    <property type="match status" value="1"/>
</dbReference>
<proteinExistence type="predicted"/>
<protein>
    <recommendedName>
        <fullName evidence="3">DUF3788 domain-containing protein</fullName>
    </recommendedName>
</protein>
<dbReference type="Proteomes" id="UP000184038">
    <property type="component" value="Unassembled WGS sequence"/>
</dbReference>
<name>A0A1M7KNU7_9FIRM</name>
<keyword evidence="2" id="KW-1185">Reference proteome</keyword>
<sequence>MYERMLNKLNKPSITEIHEYIGENTFLLLNIFEETMNEHYDLKRELKFPFGNKYGWGYKYSHKTKHLCYVFFEKDAITCMLQIGGDFVQKLEKVLLECLPKTKSYWEDRYPCGEGGWIHYRVFNVEELNDVIKLLNVKQKPVL</sequence>
<dbReference type="EMBL" id="FRCP01000014">
    <property type="protein sequence ID" value="SHM67120.1"/>
    <property type="molecule type" value="Genomic_DNA"/>
</dbReference>
<dbReference type="AlphaFoldDB" id="A0A1M7KNU7"/>
<dbReference type="InterPro" id="IPR024265">
    <property type="entry name" value="DUF3788"/>
</dbReference>
<evidence type="ECO:0008006" key="3">
    <source>
        <dbReference type="Google" id="ProtNLM"/>
    </source>
</evidence>
<reference evidence="1 2" key="1">
    <citation type="submission" date="2016-11" db="EMBL/GenBank/DDBJ databases">
        <authorList>
            <person name="Jaros S."/>
            <person name="Januszkiewicz K."/>
            <person name="Wedrychowicz H."/>
        </authorList>
    </citation>
    <scope>NUCLEOTIDE SEQUENCE [LARGE SCALE GENOMIC DNA]</scope>
    <source>
        <strain evidence="1 2">DSM 15930</strain>
    </source>
</reference>
<accession>A0A1M7KNU7</accession>
<organism evidence="1 2">
    <name type="scientific">Anaerosporobacter mobilis DSM 15930</name>
    <dbReference type="NCBI Taxonomy" id="1120996"/>
    <lineage>
        <taxon>Bacteria</taxon>
        <taxon>Bacillati</taxon>
        <taxon>Bacillota</taxon>
        <taxon>Clostridia</taxon>
        <taxon>Lachnospirales</taxon>
        <taxon>Lachnospiraceae</taxon>
        <taxon>Anaerosporobacter</taxon>
    </lineage>
</organism>
<gene>
    <name evidence="1" type="ORF">SAMN02746066_02852</name>
</gene>
<dbReference type="RefSeq" id="WP_073288847.1">
    <property type="nucleotide sequence ID" value="NZ_FRCP01000014.1"/>
</dbReference>
<evidence type="ECO:0000313" key="1">
    <source>
        <dbReference type="EMBL" id="SHM67120.1"/>
    </source>
</evidence>
<dbReference type="OrthoDB" id="9090890at2"/>